<accession>A0A6G4A388</accession>
<dbReference type="AlphaFoldDB" id="A0A6G4A388"/>
<dbReference type="InterPro" id="IPR036679">
    <property type="entry name" value="FlgN-like_sf"/>
</dbReference>
<evidence type="ECO:0000313" key="2">
    <source>
        <dbReference type="EMBL" id="NEW08855.1"/>
    </source>
</evidence>
<proteinExistence type="predicted"/>
<dbReference type="Gene3D" id="1.20.58.300">
    <property type="entry name" value="FlgN-like"/>
    <property type="match status" value="1"/>
</dbReference>
<dbReference type="RefSeq" id="WP_163952143.1">
    <property type="nucleotide sequence ID" value="NZ_JAAIKC010000011.1"/>
</dbReference>
<dbReference type="EMBL" id="JAAIKC010000011">
    <property type="protein sequence ID" value="NEW08855.1"/>
    <property type="molecule type" value="Genomic_DNA"/>
</dbReference>
<keyword evidence="2" id="KW-0282">Flagellum</keyword>
<dbReference type="GO" id="GO:0044780">
    <property type="term" value="P:bacterial-type flagellum assembly"/>
    <property type="evidence" value="ECO:0007669"/>
    <property type="project" value="InterPro"/>
</dbReference>
<reference evidence="2" key="1">
    <citation type="submission" date="2020-02" db="EMBL/GenBank/DDBJ databases">
        <authorList>
            <person name="Shen X.-R."/>
            <person name="Zhang Y.-X."/>
        </authorList>
    </citation>
    <scope>NUCLEOTIDE SEQUENCE</scope>
    <source>
        <strain evidence="2">SYP-B3998</strain>
    </source>
</reference>
<protein>
    <submittedName>
        <fullName evidence="2">Flagellar protein FlgN</fullName>
    </submittedName>
</protein>
<dbReference type="SUPFAM" id="SSF140566">
    <property type="entry name" value="FlgN-like"/>
    <property type="match status" value="1"/>
</dbReference>
<keyword evidence="1" id="KW-1005">Bacterial flagellum biogenesis</keyword>
<organism evidence="2">
    <name type="scientific">Paenibacillus sp. SYP-B3998</name>
    <dbReference type="NCBI Taxonomy" id="2678564"/>
    <lineage>
        <taxon>Bacteria</taxon>
        <taxon>Bacillati</taxon>
        <taxon>Bacillota</taxon>
        <taxon>Bacilli</taxon>
        <taxon>Bacillales</taxon>
        <taxon>Paenibacillaceae</taxon>
        <taxon>Paenibacillus</taxon>
    </lineage>
</organism>
<dbReference type="Pfam" id="PF05130">
    <property type="entry name" value="FlgN"/>
    <property type="match status" value="1"/>
</dbReference>
<gene>
    <name evidence="2" type="ORF">GK047_22930</name>
</gene>
<name>A0A6G4A388_9BACL</name>
<dbReference type="InterPro" id="IPR007809">
    <property type="entry name" value="FlgN-like"/>
</dbReference>
<keyword evidence="2" id="KW-0969">Cilium</keyword>
<comment type="caution">
    <text evidence="2">The sequence shown here is derived from an EMBL/GenBank/DDBJ whole genome shotgun (WGS) entry which is preliminary data.</text>
</comment>
<evidence type="ECO:0000256" key="1">
    <source>
        <dbReference type="ARBA" id="ARBA00022795"/>
    </source>
</evidence>
<sequence>MSIQPLLETMGILLEAHEALLGLARDKTQVLVSNDINQLNMIVNRENKWIRIIAETDQQRLQLISAYLISRGYNPNPKITVSDLVKVIFKAEEKQALAQAQQKLLATIKELKASNNINQQLIEQSLSFINYSIDLVLGAPEDDVLYQHPHQQAYGTKRLGVFDTKA</sequence>
<keyword evidence="2" id="KW-0966">Cell projection</keyword>